<dbReference type="PROSITE" id="PS50850">
    <property type="entry name" value="MFS"/>
    <property type="match status" value="1"/>
</dbReference>
<evidence type="ECO:0000256" key="5">
    <source>
        <dbReference type="SAM" id="Phobius"/>
    </source>
</evidence>
<dbReference type="RefSeq" id="WP_035381603.1">
    <property type="nucleotide sequence ID" value="NZ_JACAOJ010000006.1"/>
</dbReference>
<feature type="transmembrane region" description="Helical" evidence="5">
    <location>
        <begin position="366"/>
        <end position="386"/>
    </location>
</feature>
<gene>
    <name evidence="7" type="ORF">AtDm6_2783</name>
</gene>
<comment type="subcellular location">
    <subcellularLocation>
        <location evidence="1">Membrane</location>
        <topology evidence="1">Multi-pass membrane protein</topology>
    </subcellularLocation>
</comment>
<proteinExistence type="predicted"/>
<evidence type="ECO:0000256" key="1">
    <source>
        <dbReference type="ARBA" id="ARBA00004141"/>
    </source>
</evidence>
<dbReference type="InterPro" id="IPR011701">
    <property type="entry name" value="MFS"/>
</dbReference>
<protein>
    <submittedName>
        <fullName evidence="7">Major facilitator superfamily (MFS) transporter</fullName>
    </submittedName>
</protein>
<evidence type="ECO:0000313" key="7">
    <source>
        <dbReference type="EMBL" id="KGB21549.1"/>
    </source>
</evidence>
<keyword evidence="8" id="KW-1185">Reference proteome</keyword>
<feature type="transmembrane region" description="Helical" evidence="5">
    <location>
        <begin position="302"/>
        <end position="328"/>
    </location>
</feature>
<dbReference type="InterPro" id="IPR020846">
    <property type="entry name" value="MFS_dom"/>
</dbReference>
<feature type="transmembrane region" description="Helical" evidence="5">
    <location>
        <begin position="131"/>
        <end position="150"/>
    </location>
</feature>
<dbReference type="PANTHER" id="PTHR23508">
    <property type="entry name" value="CARBOXYLIC ACID TRANSPORTER PROTEIN HOMOLOG"/>
    <property type="match status" value="1"/>
</dbReference>
<dbReference type="EMBL" id="JOKM01000098">
    <property type="protein sequence ID" value="KGB21549.1"/>
    <property type="molecule type" value="Genomic_DNA"/>
</dbReference>
<feature type="transmembrane region" description="Helical" evidence="5">
    <location>
        <begin position="156"/>
        <end position="176"/>
    </location>
</feature>
<evidence type="ECO:0000256" key="3">
    <source>
        <dbReference type="ARBA" id="ARBA00022989"/>
    </source>
</evidence>
<dbReference type="PROSITE" id="PS00217">
    <property type="entry name" value="SUGAR_TRANSPORT_2"/>
    <property type="match status" value="1"/>
</dbReference>
<dbReference type="Pfam" id="PF07690">
    <property type="entry name" value="MFS_1"/>
    <property type="match status" value="1"/>
</dbReference>
<dbReference type="Gene3D" id="1.20.1250.20">
    <property type="entry name" value="MFS general substrate transporter like domains"/>
    <property type="match status" value="2"/>
</dbReference>
<dbReference type="GeneID" id="89479153"/>
<reference evidence="7 8" key="1">
    <citation type="submission" date="2014-06" db="EMBL/GenBank/DDBJ databases">
        <title>Functional and comparative genomic analyses of the Drosophila gut microbiota identify candidate symbiosis factors.</title>
        <authorList>
            <person name="Newell P.D."/>
            <person name="Chaston J.M."/>
            <person name="Douglas A.E."/>
        </authorList>
    </citation>
    <scope>NUCLEOTIDE SEQUENCE [LARGE SCALE GENOMIC DNA]</scope>
    <source>
        <strain evidence="7 8">DmCS_006</strain>
    </source>
</reference>
<accession>A0A094YLN3</accession>
<feature type="transmembrane region" description="Helical" evidence="5">
    <location>
        <begin position="41"/>
        <end position="61"/>
    </location>
</feature>
<dbReference type="Proteomes" id="UP000029448">
    <property type="component" value="Unassembled WGS sequence"/>
</dbReference>
<feature type="transmembrane region" description="Helical" evidence="5">
    <location>
        <begin position="73"/>
        <end position="92"/>
    </location>
</feature>
<evidence type="ECO:0000259" key="6">
    <source>
        <dbReference type="PROSITE" id="PS50850"/>
    </source>
</evidence>
<keyword evidence="4 5" id="KW-0472">Membrane</keyword>
<feature type="transmembrane region" description="Helical" evidence="5">
    <location>
        <begin position="340"/>
        <end position="360"/>
    </location>
</feature>
<name>A0A094YLN3_9PROT</name>
<dbReference type="GO" id="GO:0046943">
    <property type="term" value="F:carboxylic acid transmembrane transporter activity"/>
    <property type="evidence" value="ECO:0007669"/>
    <property type="project" value="TreeGrafter"/>
</dbReference>
<dbReference type="PANTHER" id="PTHR23508:SF10">
    <property type="entry name" value="CARBOXYLIC ACID TRANSPORTER PROTEIN HOMOLOG"/>
    <property type="match status" value="1"/>
</dbReference>
<feature type="transmembrane region" description="Helical" evidence="5">
    <location>
        <begin position="245"/>
        <end position="267"/>
    </location>
</feature>
<comment type="caution">
    <text evidence="7">The sequence shown here is derived from an EMBL/GenBank/DDBJ whole genome shotgun (WGS) entry which is preliminary data.</text>
</comment>
<organism evidence="7 8">
    <name type="scientific">Acetobacter tropicalis</name>
    <dbReference type="NCBI Taxonomy" id="104102"/>
    <lineage>
        <taxon>Bacteria</taxon>
        <taxon>Pseudomonadati</taxon>
        <taxon>Pseudomonadota</taxon>
        <taxon>Alphaproteobacteria</taxon>
        <taxon>Acetobacterales</taxon>
        <taxon>Acetobacteraceae</taxon>
        <taxon>Acetobacter</taxon>
    </lineage>
</organism>
<dbReference type="GO" id="GO:0005886">
    <property type="term" value="C:plasma membrane"/>
    <property type="evidence" value="ECO:0007669"/>
    <property type="project" value="TreeGrafter"/>
</dbReference>
<keyword evidence="2 5" id="KW-0812">Transmembrane</keyword>
<dbReference type="PATRIC" id="fig|104102.7.peg.2748"/>
<evidence type="ECO:0000256" key="4">
    <source>
        <dbReference type="ARBA" id="ARBA00023136"/>
    </source>
</evidence>
<feature type="transmembrane region" description="Helical" evidence="5">
    <location>
        <begin position="98"/>
        <end position="119"/>
    </location>
</feature>
<keyword evidence="3 5" id="KW-1133">Transmembrane helix</keyword>
<feature type="transmembrane region" description="Helical" evidence="5">
    <location>
        <begin position="279"/>
        <end position="296"/>
    </location>
</feature>
<dbReference type="SUPFAM" id="SSF103473">
    <property type="entry name" value="MFS general substrate transporter"/>
    <property type="match status" value="1"/>
</dbReference>
<dbReference type="InterPro" id="IPR005829">
    <property type="entry name" value="Sugar_transporter_CS"/>
</dbReference>
<dbReference type="InterPro" id="IPR036259">
    <property type="entry name" value="MFS_trans_sf"/>
</dbReference>
<feature type="domain" description="Major facilitator superfamily (MFS) profile" evidence="6">
    <location>
        <begin position="7"/>
        <end position="390"/>
    </location>
</feature>
<dbReference type="AlphaFoldDB" id="A0A094YLN3"/>
<sequence>MNLQHRALFAAMSGYAIDGFDIIMLSFLLPEITQTMHLTSIQAGTLMTWTLIGGAIGGILFGTTGDYIGRVRTLNIAIVMFSLFTFLCSFSVNFSDLLAWRILAGIGLGCEFGLGMTLVSEYYPATMRGRITSWVGMSWQFGVLAASLFTPLLLPYVGWRGMFVIGGIPAIMAWIIRHSLPEPEAFQKSQRVQTMQFPLWELFRGWSMCKKSLSILCLSTIQNFGYYGLMIWLPSYLVVHFHLSLHLSGIWTAVSVCGMMAGVFVFGRISDTFGLKKSFLVYQVFAGISVGFYALMTTASALLFAGFIAGFFVNGMMGGYGALIASLYPTAIRSTAQNALWSIGRAIGGLGPALFGYMLAHTSYTSALFVLSSIYIIDFLVTFFLVPTIDFKNTKEIIA</sequence>
<evidence type="ECO:0000256" key="2">
    <source>
        <dbReference type="ARBA" id="ARBA00022692"/>
    </source>
</evidence>
<feature type="transmembrane region" description="Helical" evidence="5">
    <location>
        <begin position="213"/>
        <end position="233"/>
    </location>
</feature>
<evidence type="ECO:0000313" key="8">
    <source>
        <dbReference type="Proteomes" id="UP000029448"/>
    </source>
</evidence>
<feature type="transmembrane region" description="Helical" evidence="5">
    <location>
        <begin position="7"/>
        <end position="29"/>
    </location>
</feature>